<sequence length="138" mass="15565">MNIQTIDKNLLSDLHRKAVANERKRMNFDLRTSALDQSQRMLNALEPGTQVPVHRHMETAETTICIEGYLEVVLYAEVSGQDETGGERKFVEVFRVTLCPREGKYGVQIPLGVWHSVDVKEPSTIFEAKDGAYVSASR</sequence>
<dbReference type="Proteomes" id="UP000286260">
    <property type="component" value="Unassembled WGS sequence"/>
</dbReference>
<dbReference type="InterPro" id="IPR046058">
    <property type="entry name" value="WbuC_cupin"/>
</dbReference>
<dbReference type="EMBL" id="QSII01000015">
    <property type="protein sequence ID" value="RHC84142.1"/>
    <property type="molecule type" value="Genomic_DNA"/>
</dbReference>
<protein>
    <submittedName>
        <fullName evidence="3">Cupin fold metalloprotein, WbuC family</fullName>
    </submittedName>
</protein>
<evidence type="ECO:0000313" key="3">
    <source>
        <dbReference type="EMBL" id="RHC84142.1"/>
    </source>
</evidence>
<proteinExistence type="predicted"/>
<evidence type="ECO:0000313" key="5">
    <source>
        <dbReference type="Proteomes" id="UP000482671"/>
    </source>
</evidence>
<accession>A0A3R6EE28</accession>
<dbReference type="SUPFAM" id="SSF51182">
    <property type="entry name" value="RmlC-like cupins"/>
    <property type="match status" value="1"/>
</dbReference>
<name>A0A3R6EE28_9BACT</name>
<gene>
    <name evidence="3" type="ORF">DW828_11495</name>
    <name evidence="2" type="ORF">GME02_01400</name>
</gene>
<reference evidence="3 4" key="1">
    <citation type="submission" date="2018-08" db="EMBL/GenBank/DDBJ databases">
        <title>A genome reference for cultivated species of the human gut microbiota.</title>
        <authorList>
            <person name="Zou Y."/>
            <person name="Xue W."/>
            <person name="Luo G."/>
        </authorList>
    </citation>
    <scope>NUCLEOTIDE SEQUENCE [LARGE SCALE GENOMIC DNA]</scope>
    <source>
        <strain evidence="3 4">AM34-17</strain>
    </source>
</reference>
<dbReference type="Gene3D" id="2.60.120.10">
    <property type="entry name" value="Jelly Rolls"/>
    <property type="match status" value="1"/>
</dbReference>
<reference evidence="2 5" key="2">
    <citation type="journal article" date="2019" name="Nat. Med.">
        <title>A library of human gut bacterial isolates paired with longitudinal multiomics data enables mechanistic microbiome research.</title>
        <authorList>
            <person name="Poyet M."/>
            <person name="Groussin M."/>
            <person name="Gibbons S.M."/>
            <person name="Avila-Pacheco J."/>
            <person name="Jiang X."/>
            <person name="Kearney S.M."/>
            <person name="Perrotta A.R."/>
            <person name="Berdy B."/>
            <person name="Zhao S."/>
            <person name="Lieberman T.D."/>
            <person name="Swanson P.K."/>
            <person name="Smith M."/>
            <person name="Roesemann S."/>
            <person name="Alexander J.E."/>
            <person name="Rich S.A."/>
            <person name="Livny J."/>
            <person name="Vlamakis H."/>
            <person name="Clish C."/>
            <person name="Bullock K."/>
            <person name="Deik A."/>
            <person name="Scott J."/>
            <person name="Pierce K.A."/>
            <person name="Xavier R.J."/>
            <person name="Alm E.J."/>
        </authorList>
    </citation>
    <scope>NUCLEOTIDE SEQUENCE [LARGE SCALE GENOMIC DNA]</scope>
    <source>
        <strain evidence="2 5">BIOML-A11</strain>
    </source>
</reference>
<dbReference type="InterPro" id="IPR014710">
    <property type="entry name" value="RmlC-like_jellyroll"/>
</dbReference>
<dbReference type="RefSeq" id="WP_122204533.1">
    <property type="nucleotide sequence ID" value="NZ_CP072229.1"/>
</dbReference>
<dbReference type="Proteomes" id="UP000482671">
    <property type="component" value="Unassembled WGS sequence"/>
</dbReference>
<dbReference type="AlphaFoldDB" id="A0A3R6EE28"/>
<evidence type="ECO:0000313" key="4">
    <source>
        <dbReference type="Proteomes" id="UP000286260"/>
    </source>
</evidence>
<dbReference type="Pfam" id="PF19480">
    <property type="entry name" value="DUF6016"/>
    <property type="match status" value="1"/>
</dbReference>
<feature type="domain" description="Cupin fold metalloprotein WbuC cupin" evidence="1">
    <location>
        <begin position="6"/>
        <end position="77"/>
    </location>
</feature>
<organism evidence="3 4">
    <name type="scientific">Parabacteroides merdae</name>
    <dbReference type="NCBI Taxonomy" id="46503"/>
    <lineage>
        <taxon>Bacteria</taxon>
        <taxon>Pseudomonadati</taxon>
        <taxon>Bacteroidota</taxon>
        <taxon>Bacteroidia</taxon>
        <taxon>Bacteroidales</taxon>
        <taxon>Tannerellaceae</taxon>
        <taxon>Parabacteroides</taxon>
    </lineage>
</organism>
<comment type="caution">
    <text evidence="3">The sequence shown here is derived from an EMBL/GenBank/DDBJ whole genome shotgun (WGS) entry which is preliminary data.</text>
</comment>
<dbReference type="NCBIfam" id="TIGR04366">
    <property type="entry name" value="cupin_WbuC"/>
    <property type="match status" value="1"/>
</dbReference>
<dbReference type="InterPro" id="IPR011051">
    <property type="entry name" value="RmlC_Cupin_sf"/>
</dbReference>
<dbReference type="InterPro" id="IPR027565">
    <property type="entry name" value="Cupin_WbuC"/>
</dbReference>
<evidence type="ECO:0000313" key="2">
    <source>
        <dbReference type="EMBL" id="MTV00343.1"/>
    </source>
</evidence>
<dbReference type="EMBL" id="WNDD01000001">
    <property type="protein sequence ID" value="MTV00343.1"/>
    <property type="molecule type" value="Genomic_DNA"/>
</dbReference>
<evidence type="ECO:0000259" key="1">
    <source>
        <dbReference type="Pfam" id="PF19480"/>
    </source>
</evidence>